<evidence type="ECO:0000313" key="1">
    <source>
        <dbReference type="EMBL" id="OWR04853.1"/>
    </source>
</evidence>
<accession>A0A254NJ19</accession>
<protein>
    <submittedName>
        <fullName evidence="1">Uncharacterized protein</fullName>
    </submittedName>
</protein>
<name>A0A254NJ19_9BURK</name>
<proteinExistence type="predicted"/>
<dbReference type="Proteomes" id="UP000197446">
    <property type="component" value="Unassembled WGS sequence"/>
</dbReference>
<comment type="caution">
    <text evidence="1">The sequence shown here is derived from an EMBL/GenBank/DDBJ whole genome shotgun (WGS) entry which is preliminary data.</text>
</comment>
<dbReference type="AlphaFoldDB" id="A0A254NJ19"/>
<evidence type="ECO:0000313" key="2">
    <source>
        <dbReference type="Proteomes" id="UP000197446"/>
    </source>
</evidence>
<sequence length="107" mass="11338">MEVYSWRLIKAPSGELHLGTLRDPKRGRAVVRLTSALAAFDMAARAVTTASGRRYLLMGPPESRSLECMAIRNGAAQLGLAAGIDISAQLWAQMHEASGGGEGNSRG</sequence>
<reference evidence="1 2" key="1">
    <citation type="journal article" date="2007" name="Int. J. Syst. Evol. Microbiol.">
        <title>Description of Pelomonas aquatica sp. nov. and Pelomonas puraquae sp. nov., isolated from industrial and haemodialysis water.</title>
        <authorList>
            <person name="Gomila M."/>
            <person name="Bowien B."/>
            <person name="Falsen E."/>
            <person name="Moore E.R."/>
            <person name="Lalucat J."/>
        </authorList>
    </citation>
    <scope>NUCLEOTIDE SEQUENCE [LARGE SCALE GENOMIC DNA]</scope>
    <source>
        <strain evidence="1 2">CCUG 52769</strain>
    </source>
</reference>
<keyword evidence="2" id="KW-1185">Reference proteome</keyword>
<dbReference type="EMBL" id="NISI01000002">
    <property type="protein sequence ID" value="OWR04853.1"/>
    <property type="molecule type" value="Genomic_DNA"/>
</dbReference>
<organism evidence="1 2">
    <name type="scientific">Roseateles puraquae</name>
    <dbReference type="NCBI Taxonomy" id="431059"/>
    <lineage>
        <taxon>Bacteria</taxon>
        <taxon>Pseudomonadati</taxon>
        <taxon>Pseudomonadota</taxon>
        <taxon>Betaproteobacteria</taxon>
        <taxon>Burkholderiales</taxon>
        <taxon>Sphaerotilaceae</taxon>
        <taxon>Roseateles</taxon>
    </lineage>
</organism>
<gene>
    <name evidence="1" type="ORF">CDO81_09805</name>
</gene>